<evidence type="ECO:0000259" key="22">
    <source>
        <dbReference type="PROSITE" id="PS50940"/>
    </source>
</evidence>
<evidence type="ECO:0000256" key="18">
    <source>
        <dbReference type="SAM" id="SignalP"/>
    </source>
</evidence>
<feature type="disulfide bond" evidence="16">
    <location>
        <begin position="1970"/>
        <end position="2034"/>
    </location>
</feature>
<dbReference type="Gene3D" id="3.10.100.10">
    <property type="entry name" value="Mannose-Binding Protein A, subunit A"/>
    <property type="match status" value="1"/>
</dbReference>
<dbReference type="SMART" id="SM00473">
    <property type="entry name" value="PAN_AP"/>
    <property type="match status" value="1"/>
</dbReference>
<dbReference type="InterPro" id="IPR002557">
    <property type="entry name" value="Chitin-bd_dom"/>
</dbReference>
<feature type="signal peptide" evidence="18">
    <location>
        <begin position="1"/>
        <end position="23"/>
    </location>
</feature>
<feature type="region of interest" description="Disordered" evidence="17">
    <location>
        <begin position="238"/>
        <end position="263"/>
    </location>
</feature>
<feature type="domain" description="SRCR" evidence="21">
    <location>
        <begin position="1260"/>
        <end position="1364"/>
    </location>
</feature>
<organism evidence="24 25">
    <name type="scientific">Eufriesea mexicana</name>
    <dbReference type="NCBI Taxonomy" id="516756"/>
    <lineage>
        <taxon>Eukaryota</taxon>
        <taxon>Metazoa</taxon>
        <taxon>Ecdysozoa</taxon>
        <taxon>Arthropoda</taxon>
        <taxon>Hexapoda</taxon>
        <taxon>Insecta</taxon>
        <taxon>Pterygota</taxon>
        <taxon>Neoptera</taxon>
        <taxon>Endopterygota</taxon>
        <taxon>Hymenoptera</taxon>
        <taxon>Apocrita</taxon>
        <taxon>Aculeata</taxon>
        <taxon>Apoidea</taxon>
        <taxon>Anthophila</taxon>
        <taxon>Apidae</taxon>
        <taxon>Eufriesea</taxon>
    </lineage>
</organism>
<evidence type="ECO:0000256" key="2">
    <source>
        <dbReference type="ARBA" id="ARBA00022572"/>
    </source>
</evidence>
<evidence type="ECO:0000256" key="1">
    <source>
        <dbReference type="ARBA" id="ARBA00004167"/>
    </source>
</evidence>
<dbReference type="Pfam" id="PF00024">
    <property type="entry name" value="PAN_1"/>
    <property type="match status" value="1"/>
</dbReference>
<keyword evidence="6" id="KW-0677">Repeat</keyword>
<evidence type="ECO:0000256" key="16">
    <source>
        <dbReference type="PROSITE-ProRule" id="PRU00196"/>
    </source>
</evidence>
<proteinExistence type="predicted"/>
<keyword evidence="8" id="KW-0720">Serine protease</keyword>
<evidence type="ECO:0000313" key="24">
    <source>
        <dbReference type="EMBL" id="OAD62683.1"/>
    </source>
</evidence>
<feature type="region of interest" description="Disordered" evidence="17">
    <location>
        <begin position="901"/>
        <end position="942"/>
    </location>
</feature>
<dbReference type="GO" id="GO:0008061">
    <property type="term" value="F:chitin binding"/>
    <property type="evidence" value="ECO:0007669"/>
    <property type="project" value="InterPro"/>
</dbReference>
<accession>A0A310SWL1</accession>
<feature type="region of interest" description="Disordered" evidence="17">
    <location>
        <begin position="854"/>
        <end position="876"/>
    </location>
</feature>
<evidence type="ECO:0000256" key="10">
    <source>
        <dbReference type="ARBA" id="ARBA00023136"/>
    </source>
</evidence>
<dbReference type="InterPro" id="IPR016186">
    <property type="entry name" value="C-type_lectin-like/link_sf"/>
</dbReference>
<dbReference type="InterPro" id="IPR003609">
    <property type="entry name" value="Pan_app"/>
</dbReference>
<feature type="compositionally biased region" description="Basic and acidic residues" evidence="17">
    <location>
        <begin position="238"/>
        <end position="248"/>
    </location>
</feature>
<dbReference type="Gene3D" id="2.40.20.10">
    <property type="entry name" value="Plasminogen Kringle 4"/>
    <property type="match status" value="1"/>
</dbReference>
<keyword evidence="25" id="KW-1185">Reference proteome</keyword>
<keyword evidence="13" id="KW-0325">Glycoprotein</keyword>
<evidence type="ECO:0000256" key="13">
    <source>
        <dbReference type="ARBA" id="ARBA00023180"/>
    </source>
</evidence>
<dbReference type="FunFam" id="3.10.250.10:FF:000016">
    <property type="entry name" value="Scavenger receptor cysteine-rich protein type 12"/>
    <property type="match status" value="1"/>
</dbReference>
<dbReference type="CDD" id="cd00037">
    <property type="entry name" value="CLECT"/>
    <property type="match status" value="1"/>
</dbReference>
<evidence type="ECO:0000256" key="7">
    <source>
        <dbReference type="ARBA" id="ARBA00022801"/>
    </source>
</evidence>
<dbReference type="PANTHER" id="PTHR48071:SF18">
    <property type="entry name" value="DELETED IN MALIGNANT BRAIN TUMORS 1 PROTEIN-RELATED"/>
    <property type="match status" value="1"/>
</dbReference>
<dbReference type="PRINTS" id="PR00261">
    <property type="entry name" value="LDLRECEPTOR"/>
</dbReference>
<feature type="region of interest" description="Disordered" evidence="17">
    <location>
        <begin position="956"/>
        <end position="1111"/>
    </location>
</feature>
<feature type="compositionally biased region" description="Polar residues" evidence="17">
    <location>
        <begin position="1091"/>
        <end position="1100"/>
    </location>
</feature>
<dbReference type="PROSITE" id="PS50287">
    <property type="entry name" value="SRCR_2"/>
    <property type="match status" value="3"/>
</dbReference>
<dbReference type="CDD" id="cd00112">
    <property type="entry name" value="LDLa"/>
    <property type="match status" value="3"/>
</dbReference>
<feature type="region of interest" description="Disordered" evidence="17">
    <location>
        <begin position="1152"/>
        <end position="1176"/>
    </location>
</feature>
<evidence type="ECO:0000259" key="20">
    <source>
        <dbReference type="PROSITE" id="PS50070"/>
    </source>
</evidence>
<feature type="region of interest" description="Disordered" evidence="17">
    <location>
        <begin position="116"/>
        <end position="150"/>
    </location>
</feature>
<feature type="compositionally biased region" description="Polar residues" evidence="17">
    <location>
        <begin position="492"/>
        <end position="507"/>
    </location>
</feature>
<dbReference type="PROSITE" id="PS00420">
    <property type="entry name" value="SRCR_1"/>
    <property type="match status" value="1"/>
</dbReference>
<dbReference type="Pfam" id="PF00051">
    <property type="entry name" value="Kringle"/>
    <property type="match status" value="1"/>
</dbReference>
<feature type="disulfide bond" evidence="15">
    <location>
        <begin position="1757"/>
        <end position="1775"/>
    </location>
</feature>
<feature type="compositionally biased region" description="Acidic residues" evidence="17">
    <location>
        <begin position="1167"/>
        <end position="1176"/>
    </location>
</feature>
<dbReference type="GO" id="GO:0008236">
    <property type="term" value="F:serine-type peptidase activity"/>
    <property type="evidence" value="ECO:0007669"/>
    <property type="project" value="UniProtKB-KW"/>
</dbReference>
<dbReference type="PANTHER" id="PTHR48071">
    <property type="entry name" value="SRCR DOMAIN-CONTAINING PROTEIN"/>
    <property type="match status" value="1"/>
</dbReference>
<evidence type="ECO:0000259" key="23">
    <source>
        <dbReference type="PROSITE" id="PS50948"/>
    </source>
</evidence>
<feature type="domain" description="Chitin-binding type-2" evidence="22">
    <location>
        <begin position="354"/>
        <end position="411"/>
    </location>
</feature>
<dbReference type="SUPFAM" id="SSF57414">
    <property type="entry name" value="Hairpin loop containing domain-like"/>
    <property type="match status" value="1"/>
</dbReference>
<dbReference type="SMART" id="SM00034">
    <property type="entry name" value="CLECT"/>
    <property type="match status" value="1"/>
</dbReference>
<evidence type="ECO:0000256" key="5">
    <source>
        <dbReference type="ARBA" id="ARBA00022729"/>
    </source>
</evidence>
<dbReference type="PROSITE" id="PS50041">
    <property type="entry name" value="C_TYPE_LECTIN_2"/>
    <property type="match status" value="1"/>
</dbReference>
<feature type="compositionally biased region" description="Basic and acidic residues" evidence="17">
    <location>
        <begin position="770"/>
        <end position="780"/>
    </location>
</feature>
<dbReference type="InterPro" id="IPR016187">
    <property type="entry name" value="CTDL_fold"/>
</dbReference>
<feature type="region of interest" description="Disordered" evidence="17">
    <location>
        <begin position="611"/>
        <end position="795"/>
    </location>
</feature>
<feature type="compositionally biased region" description="Basic and acidic residues" evidence="17">
    <location>
        <begin position="450"/>
        <end position="460"/>
    </location>
</feature>
<dbReference type="Gene3D" id="3.10.250.10">
    <property type="entry name" value="SRCR-like domain"/>
    <property type="match status" value="3"/>
</dbReference>
<dbReference type="PROSITE" id="PS01209">
    <property type="entry name" value="LDLRA_1"/>
    <property type="match status" value="3"/>
</dbReference>
<feature type="disulfide bond" evidence="15">
    <location>
        <begin position="1769"/>
        <end position="1784"/>
    </location>
</feature>
<gene>
    <name evidence="24" type="ORF">WN48_07635</name>
</gene>
<feature type="domain" description="SRCR" evidence="21">
    <location>
        <begin position="1793"/>
        <end position="1896"/>
    </location>
</feature>
<dbReference type="InterPro" id="IPR000001">
    <property type="entry name" value="Kringle"/>
</dbReference>
<dbReference type="SUPFAM" id="SSF57424">
    <property type="entry name" value="LDL receptor-like module"/>
    <property type="match status" value="3"/>
</dbReference>
<dbReference type="InterPro" id="IPR036772">
    <property type="entry name" value="SRCR-like_dom_sf"/>
</dbReference>
<dbReference type="Pfam" id="PF00057">
    <property type="entry name" value="Ldl_recept_a"/>
    <property type="match status" value="3"/>
</dbReference>
<name>A0A310SWL1_9HYME</name>
<feature type="domain" description="Kringle" evidence="20">
    <location>
        <begin position="1532"/>
        <end position="1614"/>
    </location>
</feature>
<feature type="compositionally biased region" description="Polar residues" evidence="17">
    <location>
        <begin position="51"/>
        <end position="62"/>
    </location>
</feature>
<comment type="caution">
    <text evidence="16">Lacks conserved residue(s) required for the propagation of feature annotation.</text>
</comment>
<dbReference type="CDD" id="cd00108">
    <property type="entry name" value="KR"/>
    <property type="match status" value="1"/>
</dbReference>
<dbReference type="Pfam" id="PF00530">
    <property type="entry name" value="SRCR"/>
    <property type="match status" value="3"/>
</dbReference>
<keyword evidence="11 16" id="KW-1015">Disulfide bond</keyword>
<feature type="disulfide bond" evidence="15">
    <location>
        <begin position="1632"/>
        <end position="1644"/>
    </location>
</feature>
<keyword evidence="3" id="KW-0645">Protease</keyword>
<feature type="compositionally biased region" description="Polar residues" evidence="17">
    <location>
        <begin position="576"/>
        <end position="597"/>
    </location>
</feature>
<evidence type="ECO:0000256" key="15">
    <source>
        <dbReference type="PROSITE-ProRule" id="PRU00124"/>
    </source>
</evidence>
<dbReference type="PROSITE" id="PS50948">
    <property type="entry name" value="PAN"/>
    <property type="match status" value="1"/>
</dbReference>
<reference evidence="24 25" key="1">
    <citation type="submission" date="2015-07" db="EMBL/GenBank/DDBJ databases">
        <title>The genome of Eufriesea mexicana.</title>
        <authorList>
            <person name="Pan H."/>
            <person name="Kapheim K."/>
        </authorList>
    </citation>
    <scope>NUCLEOTIDE SEQUENCE [LARGE SCALE GENOMIC DNA]</scope>
    <source>
        <strain evidence="24">0111107269</strain>
        <tissue evidence="24">Whole body</tissue>
    </source>
</reference>
<feature type="compositionally biased region" description="Low complexity" evidence="17">
    <location>
        <begin position="508"/>
        <end position="517"/>
    </location>
</feature>
<dbReference type="InterPro" id="IPR013806">
    <property type="entry name" value="Kringle-like"/>
</dbReference>
<keyword evidence="7" id="KW-0378">Hydrolase</keyword>
<feature type="compositionally biased region" description="Polar residues" evidence="17">
    <location>
        <begin position="746"/>
        <end position="767"/>
    </location>
</feature>
<feature type="disulfide bond" evidence="16">
    <location>
        <begin position="1334"/>
        <end position="1344"/>
    </location>
</feature>
<dbReference type="SUPFAM" id="SSF57625">
    <property type="entry name" value="Invertebrate chitin-binding proteins"/>
    <property type="match status" value="3"/>
</dbReference>
<dbReference type="SMART" id="SM00130">
    <property type="entry name" value="KR"/>
    <property type="match status" value="1"/>
</dbReference>
<feature type="disulfide bond" evidence="15">
    <location>
        <begin position="1639"/>
        <end position="1657"/>
    </location>
</feature>
<sequence length="2061" mass="231862">MMWYHARFPAILVLCLVATSVHAIYDPKEVTTKAPNRRELLLPWYLEGKGDSSQDLSRSPKWQTDPDKQVTNKPYVVDAQLQKTWTPWEENEDDSQSQSNLQHGYDLEFSQFEHAEHKTKKISGKTNPPAEDDQDFYEGVPADSTKPRKEKLPLPTKAKLTVARHDSERGVQCPESDSTGEFVYPLDCKFFVSCWKGRAFVQPCAPGTLFNPETLECDFPHKVKCYGGEIADFPSNVHHDSSGRREPLSHGSHQGFIDHRGRPQEPQCPPYVTGMLAHPSDCTKFLQCAHGGTHIMDCGPGTVFNPAISGCDWPRNVKGCEDALKPEGDTTTPLVPFYYDSNGRLQHRKPEPPKISCPADFTGLLPHPETCTKFLQCTKGGTFIMDCGPGTAFNPLISVCDWPYNVPSCVKDKSSGTHQSSGGSSTHFGSGHRTSLSSGSTGSRTWQPHQYDHSSPDHHRPNYNRGYPNIPATTAHSRTDWDLLRPTWKPSTWTTATPPYSQGQHPSNTDTQQGNTDQQHRYSDHGQWPNSGHPHHHWDHNHGTIDHSPSYHHHHHHYSNYFPHGVPYNASRESETQQPASPFEPSNPQRPEGQESGTNYANRVYQHEHHHFHHGVQGIPQVTPSYWDSDDSATDTQQTQQPVSEMDEEEKTPDKRFDLSSNPGFEFSEGNVPPNRRSGQEFTPNRQEYGRIGPDYPQRGRDPNSRVYNNRGYQVPVDESRVDGQPTWNRRTWDRGEQHGSYMPHSDNSWNPHGPGHTQTRQWNQDPVNGDDKFRDRDSRTNVYQSTADREADSKMDAWASKTNIHLQKKGQRGSGLKNTVTDSTNLLYPNGIYVNVNGTRGHFITKEIEVNQGHSKTKNYSPNDLQNSNTYSKPDQNVYVDSQTMNFDYIPSMVLQPPPLSPIKPSVESSTTESRSTSHGYGHRMPKHWMDNPNSMDNKDLAESDTNYHRVVVPSLTLEPPYPDEDRPSPFPVDTSRNNNYVPPVPSIYSQSPHHQNTRTNATFPIGWQYPAEPVVEPQQPPYEPINQDTPNPATTETNRDPGSTTNSQPPSQLTPPSFMPNTNGRYPKVPSVNLEPPYEEPSNRYDEPSYTSSSSTQRIPEDPESVPPKKRFLQTTAEAETTTAETMTTAEIMTTAETMTTTTTLPSVPIESVEEESSTKIDYPDIVEPDPEDDVDVLDDKKIWKPVLVFENKTQATTESSAIMKINKKKVDVDLFNIEAPPFEEEEPPFPSYYVPPVEPIDHSKNTAQPTPISGQVVRLRGGSGPHDGYVEVQGVNPGWGIVCDKRNGWSLKEAHVVCKQLGYTRGAEMAWQGRTDRGDVPTWIAANTVSCQGNESKFQSCKFTHEQECRIEKEAVGVRCMLNRVAYCGKDEVPYEGYCYHVGKPDSALNHQEAVDYCSQRQSGLVDISSQAENDFISEWLLQKYPEVTSIMTSGVGFFSMNNIIWVWEDSSRAKFRFTKWWPGWKEDKKHPPHVGSRPLCIIMKRKFPCHDRPDSICVADYFFWDAEDCASSGKGHSYICKRSYNDIGCIYGKGSQYAGNANVTVSGKDCLSWGDPDVAHSLLINIVNTEMREKLKSHNYCRNPNPNRESKPWCYTGPFGEREQCDLPACGNTAITTGFQRSRSISQCKPKHFECSLGECIPSPWVCDGEEDCTDGSDERHCASYMSHFEKYPKNKLEGHDVEKWLNMPLKTCALRCKEADFVCRSFAHKSEGNVCLLSDGNIGMTGSLKPDKDFDYYEMKERSVNCNGMFICENQKCINKTQVCNGKNDCNDRSDEKACTKERLDYDIRLAGTNNNHEGRVEVRILGVWGQVCDDAFDMIDAEVICKELGFEFGALKVVTGGYFGNMDPPTRFVVDELKCRGNETSLRECDSEGWFVHNCQPEEAVGVTCKTAVNTCQEGYWKCDNSPMCIPIAYICDMVDDCQDRSDESAEHCDAPFAIRLANGSSPSEGRIEVRHHGVWGTVCDDDFTDKAATVVCRSLGYGGPAIAKKDGFYGPGEGPIWLDGVFCYGNETQLYRCEHSMWGEHNCNHNEDAGVICTPGDVNNSKVNRNNLPQ</sequence>
<feature type="region of interest" description="Disordered" evidence="17">
    <location>
        <begin position="411"/>
        <end position="471"/>
    </location>
</feature>
<dbReference type="InterPro" id="IPR036055">
    <property type="entry name" value="LDL_receptor-like_sf"/>
</dbReference>
<feature type="disulfide bond" evidence="16">
    <location>
        <begin position="1983"/>
        <end position="2044"/>
    </location>
</feature>
<dbReference type="SUPFAM" id="SSF57440">
    <property type="entry name" value="Kringle-like"/>
    <property type="match status" value="1"/>
</dbReference>
<evidence type="ECO:0000256" key="3">
    <source>
        <dbReference type="ARBA" id="ARBA00022670"/>
    </source>
</evidence>
<dbReference type="FunFam" id="3.10.250.10:FF:000026">
    <property type="entry name" value="Tequila, isoform D"/>
    <property type="match status" value="1"/>
</dbReference>
<keyword evidence="4" id="KW-0812">Transmembrane</keyword>
<keyword evidence="10" id="KW-0472">Membrane</keyword>
<dbReference type="Gene3D" id="2.170.140.10">
    <property type="entry name" value="Chitin binding domain"/>
    <property type="match status" value="3"/>
</dbReference>
<dbReference type="SUPFAM" id="SSF56487">
    <property type="entry name" value="SRCR-like"/>
    <property type="match status" value="3"/>
</dbReference>
<feature type="region of interest" description="Disordered" evidence="17">
    <location>
        <begin position="50"/>
        <end position="71"/>
    </location>
</feature>
<dbReference type="Proteomes" id="UP000250275">
    <property type="component" value="Unassembled WGS sequence"/>
</dbReference>
<dbReference type="InterPro" id="IPR002172">
    <property type="entry name" value="LDrepeatLR_classA_rpt"/>
</dbReference>
<dbReference type="GO" id="GO:0005576">
    <property type="term" value="C:extracellular region"/>
    <property type="evidence" value="ECO:0007669"/>
    <property type="project" value="InterPro"/>
</dbReference>
<dbReference type="FunFam" id="3.10.250.10:FF:000007">
    <property type="entry name" value="Soluble scavenger receptor cysteine-rich domain-containing protein SSC5D"/>
    <property type="match status" value="1"/>
</dbReference>
<keyword evidence="9" id="KW-1133">Transmembrane helix</keyword>
<evidence type="ECO:0000256" key="4">
    <source>
        <dbReference type="ARBA" id="ARBA00022692"/>
    </source>
</evidence>
<evidence type="ECO:0000313" key="25">
    <source>
        <dbReference type="Proteomes" id="UP000250275"/>
    </source>
</evidence>
<evidence type="ECO:0000256" key="6">
    <source>
        <dbReference type="ARBA" id="ARBA00022737"/>
    </source>
</evidence>
<dbReference type="SMART" id="SM00202">
    <property type="entry name" value="SR"/>
    <property type="match status" value="3"/>
</dbReference>
<feature type="region of interest" description="Disordered" evidence="17">
    <location>
        <begin position="492"/>
        <end position="597"/>
    </location>
</feature>
<feature type="disulfide bond" evidence="16">
    <location>
        <begin position="2014"/>
        <end position="2024"/>
    </location>
</feature>
<evidence type="ECO:0000256" key="17">
    <source>
        <dbReference type="SAM" id="MobiDB-lite"/>
    </source>
</evidence>
<feature type="domain" description="C-type lectin" evidence="19">
    <location>
        <begin position="1378"/>
        <end position="1513"/>
    </location>
</feature>
<keyword evidence="12" id="KW-0675">Receptor</keyword>
<evidence type="ECO:0000256" key="8">
    <source>
        <dbReference type="ARBA" id="ARBA00022825"/>
    </source>
</evidence>
<dbReference type="SMART" id="SM00192">
    <property type="entry name" value="LDLa"/>
    <property type="match status" value="3"/>
</dbReference>
<dbReference type="PRINTS" id="PR00258">
    <property type="entry name" value="SPERACTRCPTR"/>
</dbReference>
<dbReference type="FunFam" id="4.10.400.10:FF:000113">
    <property type="entry name" value="Low-density lipoprotein receptor-related protein 8"/>
    <property type="match status" value="1"/>
</dbReference>
<dbReference type="OrthoDB" id="6020543at2759"/>
<dbReference type="GO" id="GO:0006508">
    <property type="term" value="P:proteolysis"/>
    <property type="evidence" value="ECO:0007669"/>
    <property type="project" value="UniProtKB-KW"/>
</dbReference>
<dbReference type="Pfam" id="PF00059">
    <property type="entry name" value="Lectin_C"/>
    <property type="match status" value="1"/>
</dbReference>
<feature type="domain" description="Apple" evidence="23">
    <location>
        <begin position="1666"/>
        <end position="1746"/>
    </location>
</feature>
<dbReference type="Pfam" id="PF01607">
    <property type="entry name" value="CBM_14"/>
    <property type="match status" value="3"/>
</dbReference>
<keyword evidence="2 14" id="KW-0420">Kringle</keyword>
<comment type="subcellular location">
    <subcellularLocation>
        <location evidence="1">Membrane</location>
        <topology evidence="1">Single-pass membrane protein</topology>
    </subcellularLocation>
</comment>
<dbReference type="InterPro" id="IPR001304">
    <property type="entry name" value="C-type_lectin-like"/>
</dbReference>
<dbReference type="EMBL" id="KQ759822">
    <property type="protein sequence ID" value="OAD62683.1"/>
    <property type="molecule type" value="Genomic_DNA"/>
</dbReference>
<feature type="compositionally biased region" description="Low complexity" evidence="17">
    <location>
        <begin position="907"/>
        <end position="919"/>
    </location>
</feature>
<evidence type="ECO:0000256" key="11">
    <source>
        <dbReference type="ARBA" id="ARBA00023157"/>
    </source>
</evidence>
<feature type="disulfide bond" evidence="15">
    <location>
        <begin position="1651"/>
        <end position="1666"/>
    </location>
</feature>
<evidence type="ECO:0000259" key="19">
    <source>
        <dbReference type="PROSITE" id="PS50041"/>
    </source>
</evidence>
<evidence type="ECO:0000256" key="12">
    <source>
        <dbReference type="ARBA" id="ARBA00023170"/>
    </source>
</evidence>
<feature type="domain" description="Chitin-binding type-2" evidence="22">
    <location>
        <begin position="265"/>
        <end position="322"/>
    </location>
</feature>
<feature type="compositionally biased region" description="Low complexity" evidence="17">
    <location>
        <begin position="416"/>
        <end position="445"/>
    </location>
</feature>
<dbReference type="InterPro" id="IPR038178">
    <property type="entry name" value="Kringle_sf"/>
</dbReference>
<dbReference type="SMART" id="SM00494">
    <property type="entry name" value="ChtBD2"/>
    <property type="match status" value="3"/>
</dbReference>
<dbReference type="InterPro" id="IPR001190">
    <property type="entry name" value="SRCR"/>
</dbReference>
<dbReference type="CDD" id="cd01099">
    <property type="entry name" value="PAN_AP_HGF"/>
    <property type="match status" value="1"/>
</dbReference>
<feature type="compositionally biased region" description="Low complexity" evidence="17">
    <location>
        <begin position="1010"/>
        <end position="1019"/>
    </location>
</feature>
<dbReference type="PROSITE" id="PS50070">
    <property type="entry name" value="KRINGLE_2"/>
    <property type="match status" value="1"/>
</dbReference>
<evidence type="ECO:0000256" key="14">
    <source>
        <dbReference type="PROSITE-ProRule" id="PRU00121"/>
    </source>
</evidence>
<feature type="disulfide bond" evidence="16">
    <location>
        <begin position="1865"/>
        <end position="1875"/>
    </location>
</feature>
<dbReference type="Gene3D" id="4.10.400.10">
    <property type="entry name" value="Low-density Lipoprotein Receptor"/>
    <property type="match status" value="3"/>
</dbReference>
<protein>
    <submittedName>
        <fullName evidence="24">Deleted in malignant brain tumors 1 protein</fullName>
    </submittedName>
</protein>
<dbReference type="InterPro" id="IPR036508">
    <property type="entry name" value="Chitin-bd_dom_sf"/>
</dbReference>
<dbReference type="SUPFAM" id="SSF56436">
    <property type="entry name" value="C-type lectin-like"/>
    <property type="match status" value="1"/>
</dbReference>
<dbReference type="InterPro" id="IPR023415">
    <property type="entry name" value="LDLR_class-A_CS"/>
</dbReference>
<dbReference type="PROSITE" id="PS50940">
    <property type="entry name" value="CHIT_BIND_II"/>
    <property type="match status" value="3"/>
</dbReference>
<keyword evidence="5 18" id="KW-0732">Signal</keyword>
<dbReference type="GO" id="GO:0016020">
    <property type="term" value="C:membrane"/>
    <property type="evidence" value="ECO:0007669"/>
    <property type="project" value="UniProtKB-SubCell"/>
</dbReference>
<feature type="compositionally biased region" description="Polar residues" evidence="17">
    <location>
        <begin position="1028"/>
        <end position="1066"/>
    </location>
</feature>
<dbReference type="Gene3D" id="3.50.4.10">
    <property type="entry name" value="Hepatocyte Growth Factor"/>
    <property type="match status" value="1"/>
</dbReference>
<feature type="domain" description="SRCR" evidence="21">
    <location>
        <begin position="1945"/>
        <end position="2045"/>
    </location>
</feature>
<feature type="compositionally biased region" description="Polar residues" evidence="17">
    <location>
        <begin position="989"/>
        <end position="1004"/>
    </location>
</feature>
<dbReference type="PROSITE" id="PS50068">
    <property type="entry name" value="LDLRA_2"/>
    <property type="match status" value="3"/>
</dbReference>
<evidence type="ECO:0000259" key="21">
    <source>
        <dbReference type="PROSITE" id="PS50287"/>
    </source>
</evidence>
<feature type="chain" id="PRO_5016310417" evidence="18">
    <location>
        <begin position="24"/>
        <end position="2061"/>
    </location>
</feature>
<feature type="domain" description="Chitin-binding type-2" evidence="22">
    <location>
        <begin position="170"/>
        <end position="227"/>
    </location>
</feature>
<evidence type="ECO:0000256" key="9">
    <source>
        <dbReference type="ARBA" id="ARBA00022989"/>
    </source>
</evidence>